<keyword evidence="5" id="KW-0969">Cilium</keyword>
<dbReference type="GO" id="GO:0097588">
    <property type="term" value="P:archaeal or bacterial-type flagellum-dependent cell motility"/>
    <property type="evidence" value="ECO:0007669"/>
    <property type="project" value="InterPro"/>
</dbReference>
<dbReference type="InterPro" id="IPR052494">
    <property type="entry name" value="Flagella_assembly_related"/>
</dbReference>
<name>A0A2J4JI09_NATGS</name>
<feature type="domain" description="Archaeal flagella protein FlaD/E" evidence="4">
    <location>
        <begin position="347"/>
        <end position="438"/>
    </location>
</feature>
<dbReference type="GO" id="GO:0097589">
    <property type="term" value="C:archaeal-type flagellum"/>
    <property type="evidence" value="ECO:0007669"/>
    <property type="project" value="UniProtKB-SubCell"/>
</dbReference>
<evidence type="ECO:0000313" key="6">
    <source>
        <dbReference type="Proteomes" id="UP000234484"/>
    </source>
</evidence>
<evidence type="ECO:0000259" key="4">
    <source>
        <dbReference type="Pfam" id="PF04659"/>
    </source>
</evidence>
<dbReference type="PANTHER" id="PTHR40698">
    <property type="entry name" value="FLAGELLA-RELATED PROTEIN E-RELATED-RELATED"/>
    <property type="match status" value="1"/>
</dbReference>
<feature type="compositionally biased region" description="Acidic residues" evidence="3">
    <location>
        <begin position="189"/>
        <end position="248"/>
    </location>
</feature>
<dbReference type="AlphaFoldDB" id="A0A2J4JI09"/>
<organism evidence="5 6">
    <name type="scientific">Natronobacterium gregoryi (strain ATCC 43098 / DSM 3393 / CCM 3738 / CIP 104747 / IAM 13177 / JCM 8860 / NBRC 102187 / NCIMB 2189 / SP2)</name>
    <dbReference type="NCBI Taxonomy" id="797304"/>
    <lineage>
        <taxon>Archaea</taxon>
        <taxon>Methanobacteriati</taxon>
        <taxon>Methanobacteriota</taxon>
        <taxon>Stenosarchaea group</taxon>
        <taxon>Halobacteria</taxon>
        <taxon>Halobacteriales</taxon>
        <taxon>Natrialbaceae</taxon>
        <taxon>Natronobacterium</taxon>
    </lineage>
</organism>
<evidence type="ECO:0000256" key="2">
    <source>
        <dbReference type="ARBA" id="ARBA00022440"/>
    </source>
</evidence>
<feature type="region of interest" description="Disordered" evidence="3">
    <location>
        <begin position="458"/>
        <end position="576"/>
    </location>
</feature>
<feature type="compositionally biased region" description="Acidic residues" evidence="3">
    <location>
        <begin position="538"/>
        <end position="553"/>
    </location>
</feature>
<feature type="region of interest" description="Disordered" evidence="3">
    <location>
        <begin position="162"/>
        <end position="346"/>
    </location>
</feature>
<dbReference type="InterPro" id="IPR006752">
    <property type="entry name" value="Arch_fla_DE"/>
</dbReference>
<feature type="region of interest" description="Disordered" evidence="3">
    <location>
        <begin position="11"/>
        <end position="134"/>
    </location>
</feature>
<accession>A0A2J4JI09</accession>
<dbReference type="Proteomes" id="UP000234484">
    <property type="component" value="Unassembled WGS sequence"/>
</dbReference>
<dbReference type="Pfam" id="PF05377">
    <property type="entry name" value="FlaC_arch"/>
    <property type="match status" value="1"/>
</dbReference>
<feature type="compositionally biased region" description="Low complexity" evidence="3">
    <location>
        <begin position="19"/>
        <end position="37"/>
    </location>
</feature>
<feature type="compositionally biased region" description="Acidic residues" evidence="3">
    <location>
        <begin position="256"/>
        <end position="343"/>
    </location>
</feature>
<dbReference type="Pfam" id="PF04659">
    <property type="entry name" value="Arch_fla_DE"/>
    <property type="match status" value="1"/>
</dbReference>
<feature type="compositionally biased region" description="Polar residues" evidence="3">
    <location>
        <begin position="114"/>
        <end position="125"/>
    </location>
</feature>
<comment type="caution">
    <text evidence="5">The sequence shown here is derived from an EMBL/GenBank/DDBJ whole genome shotgun (WGS) entry which is preliminary data.</text>
</comment>
<protein>
    <submittedName>
        <fullName evidence="5">Flagella accessory C family protein</fullName>
    </submittedName>
</protein>
<comment type="subcellular location">
    <subcellularLocation>
        <location evidence="1">Archaeal flagellum</location>
    </subcellularLocation>
</comment>
<keyword evidence="5" id="KW-0282">Flagellum</keyword>
<keyword evidence="2" id="KW-0974">Archaeal flagellum</keyword>
<feature type="compositionally biased region" description="Acidic residues" evidence="3">
    <location>
        <begin position="469"/>
        <end position="479"/>
    </location>
</feature>
<dbReference type="RefSeq" id="WP_101932249.1">
    <property type="nucleotide sequence ID" value="NZ_PKKI01000007.1"/>
</dbReference>
<sequence>MLLSIIGNILGGGDGGSSGSSDDLLGGDSSATGSTSDQGLMPDAGSGSGSSMEVDDGMGGGDDFLDDDGGDGFLDDDGGFDGDSEDEMSFGGMDDGGASSELENRIDEMENDVGSLSSTVNTVQSENEKISDSLEEIEEDIRKLLEVYEMVTQGVNPFVEGDSMNELMGGGGPGGGGGGFGGESLFDSGEGEEEGDGMDDDVANAEAEEFLDESVIDDEDEFDDLDDEFGDDLDAEAESDGADDDVSFDDLKSEYEDGDGFEDDEFEDDALGDDGLGDDALEDGEDEFGDDPVVDGVDDGFEDDEFEDELGVADDTSDELDDELGTEIDDAGSDSDDDEDVPWDDGGRPYLEEIPAEYDTEYVVMDWLEYLVEKAGLRGAARTIRFYETIGWIGKPVDDCLQTMLNGFDGGPDVEDPEPRSSLGVDHKRSLWRISQISTPAKKRRSFDEWLEEEGISTRKTIEIQGTGDSDESDTEEVDATAGPADPEPADPEPADETSGSGDLESETELSFTETIADGPKKADTDESTDDSATAVGSDDDSTTAVGSDDDSDNAVNVAVTDAESESGGDDDYGQIAHDEWIVDDDVEADREMVWVDSDVMETESGTKLHEGYYGYDSHDDYAKPILVPEEQTDLEPWQVEFINSVLISDETDYE</sequence>
<feature type="compositionally biased region" description="Gly residues" evidence="3">
    <location>
        <begin position="168"/>
        <end position="182"/>
    </location>
</feature>
<dbReference type="EMBL" id="PKKI01000007">
    <property type="protein sequence ID" value="PLK21542.1"/>
    <property type="molecule type" value="Genomic_DNA"/>
</dbReference>
<feature type="compositionally biased region" description="Acidic residues" evidence="3">
    <location>
        <begin position="563"/>
        <end position="573"/>
    </location>
</feature>
<proteinExistence type="predicted"/>
<evidence type="ECO:0000313" key="5">
    <source>
        <dbReference type="EMBL" id="PLK21542.1"/>
    </source>
</evidence>
<keyword evidence="5" id="KW-0966">Cell projection</keyword>
<dbReference type="PANTHER" id="PTHR40698:SF1">
    <property type="entry name" value="FLAGELLA-RELATED PROTEIN D-RELATED"/>
    <property type="match status" value="1"/>
</dbReference>
<feature type="compositionally biased region" description="Acidic residues" evidence="3">
    <location>
        <begin position="63"/>
        <end position="88"/>
    </location>
</feature>
<reference evidence="5 6" key="1">
    <citation type="submission" date="2017-12" db="EMBL/GenBank/DDBJ databases">
        <title>The characterization of oligonucleotides binding to NgAgo.</title>
        <authorList>
            <person name="Jiang L."/>
            <person name="He B."/>
            <person name="Kang J."/>
            <person name="Yu M."/>
            <person name="Li N."/>
            <person name="Fang Y."/>
            <person name="Tang Z."/>
            <person name="Wu P."/>
            <person name="Yao P."/>
            <person name="Huang J."/>
        </authorList>
    </citation>
    <scope>NUCLEOTIDE SEQUENCE [LARGE SCALE GENOMIC DNA]</scope>
    <source>
        <strain evidence="5 6">SP2</strain>
        <tissue evidence="5">Freeze-dried powder thallus</tissue>
    </source>
</reference>
<gene>
    <name evidence="5" type="ORF">CYV19_02995</name>
</gene>
<dbReference type="InterPro" id="IPR009205">
    <property type="entry name" value="FlaC_arc"/>
</dbReference>
<evidence type="ECO:0000256" key="3">
    <source>
        <dbReference type="SAM" id="MobiDB-lite"/>
    </source>
</evidence>
<evidence type="ECO:0000256" key="1">
    <source>
        <dbReference type="ARBA" id="ARBA00004618"/>
    </source>
</evidence>